<gene>
    <name evidence="1" type="ORF">BHK98_11545</name>
</gene>
<dbReference type="OrthoDB" id="6063at2"/>
<dbReference type="Proteomes" id="UP000187404">
    <property type="component" value="Unassembled WGS sequence"/>
</dbReference>
<sequence>MNTNRNENRFFLDIHAIQILPPSNVNRDDTGSPKTAVYGGVTRARVSSQSWKRAMRTYFLDEMGKDMGVRTVHVTKYVADFIMEKDPSISEEKAFKMAENILKLAGLSLTKGVTKALFFIGSKQAENLAEAAISGEKDKDKLSRMLSSEPAIDIALFGRMVADSKTLNEDAAAQVAHAISTHGVQTEFDYYNAVDDLRPEDQSGAAMLGNIEFNSSTLYRYANVAVHNLMDQLGDKEKAIDTAKLFIEAFANSMPTGKSNTFANQTLPQLLMVNIRQDRPVSLVTAFENPVKTKGGNAEPSIVRLLEEEKKVEKFVRKPVCSLIVTMDDDISLPEWAEEEGNLYDLLDEFGKRAEELL</sequence>
<reference evidence="1 2" key="1">
    <citation type="journal article" date="2016" name="Appl. Environ. Microbiol.">
        <title>Function and Phylogeny of Bacterial Butyryl Coenzyme A:Acetate Transferases and Their Diversity in the Proximal Colon of Swine.</title>
        <authorList>
            <person name="Trachsel J."/>
            <person name="Bayles D.O."/>
            <person name="Looft T."/>
            <person name="Levine U.Y."/>
            <person name="Allen H.K."/>
        </authorList>
    </citation>
    <scope>NUCLEOTIDE SEQUENCE [LARGE SCALE GENOMIC DNA]</scope>
    <source>
        <strain evidence="1 2">68-3-10</strain>
    </source>
</reference>
<proteinExistence type="predicted"/>
<keyword evidence="2" id="KW-1185">Reference proteome</keyword>
<protein>
    <submittedName>
        <fullName evidence="1">Type I-E CRISPR-associated protein Cas7/Cse4/CasC</fullName>
    </submittedName>
</protein>
<dbReference type="InterPro" id="IPR010148">
    <property type="entry name" value="CRISPR-assoc_prot_CT1975"/>
</dbReference>
<evidence type="ECO:0000313" key="1">
    <source>
        <dbReference type="EMBL" id="OLR56645.1"/>
    </source>
</evidence>
<dbReference type="EMBL" id="MJIE01000001">
    <property type="protein sequence ID" value="OLR56645.1"/>
    <property type="molecule type" value="Genomic_DNA"/>
</dbReference>
<name>A0A1Q9JKH0_9FIRM</name>
<evidence type="ECO:0000313" key="2">
    <source>
        <dbReference type="Proteomes" id="UP000187404"/>
    </source>
</evidence>
<comment type="caution">
    <text evidence="1">The sequence shown here is derived from an EMBL/GenBank/DDBJ whole genome shotgun (WGS) entry which is preliminary data.</text>
</comment>
<dbReference type="Pfam" id="PF09344">
    <property type="entry name" value="Cas_CT1975"/>
    <property type="match status" value="1"/>
</dbReference>
<accession>A0A1Q9JKH0</accession>
<organism evidence="1 2">
    <name type="scientific">Hornefia porci</name>
    <dbReference type="NCBI Taxonomy" id="2652292"/>
    <lineage>
        <taxon>Bacteria</taxon>
        <taxon>Bacillati</taxon>
        <taxon>Bacillota</taxon>
        <taxon>Clostridia</taxon>
        <taxon>Peptostreptococcales</taxon>
        <taxon>Anaerovoracaceae</taxon>
        <taxon>Hornefia</taxon>
    </lineage>
</organism>
<dbReference type="RefSeq" id="WP_075714418.1">
    <property type="nucleotide sequence ID" value="NZ_MJIE01000001.1"/>
</dbReference>
<dbReference type="STRING" id="1261640.BHK98_11545"/>
<dbReference type="AlphaFoldDB" id="A0A1Q9JKH0"/>
<dbReference type="NCBIfam" id="TIGR01869">
    <property type="entry name" value="casC_Cse4"/>
    <property type="match status" value="1"/>
</dbReference>